<evidence type="ECO:0008006" key="4">
    <source>
        <dbReference type="Google" id="ProtNLM"/>
    </source>
</evidence>
<comment type="caution">
    <text evidence="2">The sequence shown here is derived from an EMBL/GenBank/DDBJ whole genome shotgun (WGS) entry which is preliminary data.</text>
</comment>
<keyword evidence="3" id="KW-1185">Reference proteome</keyword>
<dbReference type="Proteomes" id="UP001596432">
    <property type="component" value="Unassembled WGS sequence"/>
</dbReference>
<dbReference type="GeneID" id="78820728"/>
<evidence type="ECO:0000313" key="3">
    <source>
        <dbReference type="Proteomes" id="UP001596432"/>
    </source>
</evidence>
<accession>A0ABD5Y7R0</accession>
<organism evidence="2 3">
    <name type="scientific">Halosimplex aquaticum</name>
    <dbReference type="NCBI Taxonomy" id="3026162"/>
    <lineage>
        <taxon>Archaea</taxon>
        <taxon>Methanobacteriati</taxon>
        <taxon>Methanobacteriota</taxon>
        <taxon>Stenosarchaea group</taxon>
        <taxon>Halobacteria</taxon>
        <taxon>Halobacteriales</taxon>
        <taxon>Haloarculaceae</taxon>
        <taxon>Halosimplex</taxon>
    </lineage>
</organism>
<evidence type="ECO:0000313" key="2">
    <source>
        <dbReference type="EMBL" id="MFC7140439.1"/>
    </source>
</evidence>
<protein>
    <recommendedName>
        <fullName evidence="4">DUF2617 family protein</fullName>
    </recommendedName>
</protein>
<feature type="compositionally biased region" description="Low complexity" evidence="1">
    <location>
        <begin position="74"/>
        <end position="83"/>
    </location>
</feature>
<dbReference type="AlphaFoldDB" id="A0ABD5Y7R0"/>
<name>A0ABD5Y7R0_9EURY</name>
<evidence type="ECO:0000256" key="1">
    <source>
        <dbReference type="SAM" id="MobiDB-lite"/>
    </source>
</evidence>
<reference evidence="2 3" key="1">
    <citation type="journal article" date="2019" name="Int. J. Syst. Evol. Microbiol.">
        <title>The Global Catalogue of Microorganisms (GCM) 10K type strain sequencing project: providing services to taxonomists for standard genome sequencing and annotation.</title>
        <authorList>
            <consortium name="The Broad Institute Genomics Platform"/>
            <consortium name="The Broad Institute Genome Sequencing Center for Infectious Disease"/>
            <person name="Wu L."/>
            <person name="Ma J."/>
        </authorList>
    </citation>
    <scope>NUCLEOTIDE SEQUENCE [LARGE SCALE GENOMIC DNA]</scope>
    <source>
        <strain evidence="2 3">XZYJT29</strain>
    </source>
</reference>
<gene>
    <name evidence="2" type="ORF">ACFQMA_11440</name>
</gene>
<dbReference type="RefSeq" id="WP_274325996.1">
    <property type="nucleotide sequence ID" value="NZ_CP118158.1"/>
</dbReference>
<dbReference type="EMBL" id="JBHTAS010000001">
    <property type="protein sequence ID" value="MFC7140439.1"/>
    <property type="molecule type" value="Genomic_DNA"/>
</dbReference>
<sequence>MTENTLHFVHSASPPASDVRVFDSLSRRLLGAEFTFRVIGSSHYVSAPAYEFHELSSCEPVDCDGVTALRLDGPTTAGTAADAGADESATPSPEGGTGSRRRIDYAADGLRCSTVVERRPLSAFPVEAAFDLSYWFGPDAVTTVDVRADGYETYHTYPEFDLALFTRTVFESVPDGVVAGEPAESGADDPTDHSADRAGQPTD</sequence>
<proteinExistence type="predicted"/>
<feature type="region of interest" description="Disordered" evidence="1">
    <location>
        <begin position="177"/>
        <end position="203"/>
    </location>
</feature>
<feature type="region of interest" description="Disordered" evidence="1">
    <location>
        <begin position="74"/>
        <end position="102"/>
    </location>
</feature>